<evidence type="ECO:0000256" key="1">
    <source>
        <dbReference type="ARBA" id="ARBA00010641"/>
    </source>
</evidence>
<dbReference type="EMBL" id="QRKC01000001">
    <property type="protein sequence ID" value="RHH79714.1"/>
    <property type="molecule type" value="Genomic_DNA"/>
</dbReference>
<evidence type="ECO:0000313" key="11">
    <source>
        <dbReference type="Proteomes" id="UP000283732"/>
    </source>
</evidence>
<dbReference type="InterPro" id="IPR036388">
    <property type="entry name" value="WH-like_DNA-bd_sf"/>
</dbReference>
<dbReference type="InterPro" id="IPR039425">
    <property type="entry name" value="RNA_pol_sigma-70-like"/>
</dbReference>
<evidence type="ECO:0000313" key="8">
    <source>
        <dbReference type="EMBL" id="RGZ46716.1"/>
    </source>
</evidence>
<dbReference type="SUPFAM" id="SSF88946">
    <property type="entry name" value="Sigma2 domain of RNA polymerase sigma factors"/>
    <property type="match status" value="1"/>
</dbReference>
<keyword evidence="2" id="KW-0805">Transcription regulation</keyword>
<dbReference type="Pfam" id="PF04542">
    <property type="entry name" value="Sigma70_r2"/>
    <property type="match status" value="1"/>
</dbReference>
<evidence type="ECO:0000313" key="9">
    <source>
        <dbReference type="EMBL" id="RHH79714.1"/>
    </source>
</evidence>
<dbReference type="InterPro" id="IPR013324">
    <property type="entry name" value="RNA_pol_sigma_r3/r4-like"/>
</dbReference>
<name>A0A3R5ZZD6_9BACT</name>
<evidence type="ECO:0000313" key="10">
    <source>
        <dbReference type="Proteomes" id="UP000261088"/>
    </source>
</evidence>
<dbReference type="GO" id="GO:0016987">
    <property type="term" value="F:sigma factor activity"/>
    <property type="evidence" value="ECO:0007669"/>
    <property type="project" value="UniProtKB-KW"/>
</dbReference>
<dbReference type="GO" id="GO:0006352">
    <property type="term" value="P:DNA-templated transcription initiation"/>
    <property type="evidence" value="ECO:0007669"/>
    <property type="project" value="InterPro"/>
</dbReference>
<evidence type="ECO:0000259" key="5">
    <source>
        <dbReference type="Pfam" id="PF04542"/>
    </source>
</evidence>
<keyword evidence="4" id="KW-0804">Transcription</keyword>
<dbReference type="NCBIfam" id="TIGR02937">
    <property type="entry name" value="sigma70-ECF"/>
    <property type="match status" value="1"/>
</dbReference>
<dbReference type="SUPFAM" id="SSF88659">
    <property type="entry name" value="Sigma3 and sigma4 domains of RNA polymerase sigma factors"/>
    <property type="match status" value="1"/>
</dbReference>
<dbReference type="InterPro" id="IPR014284">
    <property type="entry name" value="RNA_pol_sigma-70_dom"/>
</dbReference>
<dbReference type="InterPro" id="IPR007627">
    <property type="entry name" value="RNA_pol_sigma70_r2"/>
</dbReference>
<dbReference type="InterPro" id="IPR013325">
    <property type="entry name" value="RNA_pol_sigma_r2"/>
</dbReference>
<dbReference type="EMBL" id="QSUP01000010">
    <property type="protein sequence ID" value="RGN51731.1"/>
    <property type="molecule type" value="Genomic_DNA"/>
</dbReference>
<evidence type="ECO:0000313" key="12">
    <source>
        <dbReference type="Proteomes" id="UP000285173"/>
    </source>
</evidence>
<dbReference type="Gene3D" id="1.10.10.10">
    <property type="entry name" value="Winged helix-like DNA-binding domain superfamily/Winged helix DNA-binding domain"/>
    <property type="match status" value="1"/>
</dbReference>
<proteinExistence type="inferred from homology"/>
<evidence type="ECO:0000256" key="4">
    <source>
        <dbReference type="ARBA" id="ARBA00023163"/>
    </source>
</evidence>
<gene>
    <name evidence="9" type="ORF">DW191_00785</name>
    <name evidence="8" type="ORF">DW986_11935</name>
    <name evidence="7" type="ORF">DXB61_10455</name>
</gene>
<dbReference type="PANTHER" id="PTHR43133:SF46">
    <property type="entry name" value="RNA POLYMERASE SIGMA-70 FACTOR ECF SUBFAMILY"/>
    <property type="match status" value="1"/>
</dbReference>
<dbReference type="PANTHER" id="PTHR43133">
    <property type="entry name" value="RNA POLYMERASE ECF-TYPE SIGMA FACTO"/>
    <property type="match status" value="1"/>
</dbReference>
<dbReference type="Pfam" id="PF08281">
    <property type="entry name" value="Sigma70_r4_2"/>
    <property type="match status" value="1"/>
</dbReference>
<dbReference type="RefSeq" id="WP_122122154.1">
    <property type="nucleotide sequence ID" value="NZ_JADNHS010000009.1"/>
</dbReference>
<feature type="domain" description="RNA polymerase sigma factor 70 region 4 type 2" evidence="6">
    <location>
        <begin position="117"/>
        <end position="168"/>
    </location>
</feature>
<dbReference type="Gene3D" id="1.10.1740.10">
    <property type="match status" value="1"/>
</dbReference>
<keyword evidence="3" id="KW-0731">Sigma factor</keyword>
<dbReference type="Proteomes" id="UP000283732">
    <property type="component" value="Unassembled WGS sequence"/>
</dbReference>
<comment type="similarity">
    <text evidence="1">Belongs to the sigma-70 factor family. ECF subfamily.</text>
</comment>
<comment type="caution">
    <text evidence="8">The sequence shown here is derived from an EMBL/GenBank/DDBJ whole genome shotgun (WGS) entry which is preliminary data.</text>
</comment>
<protein>
    <submittedName>
        <fullName evidence="8">Sigma-70 family RNA polymerase sigma factor</fullName>
    </submittedName>
</protein>
<evidence type="ECO:0000256" key="2">
    <source>
        <dbReference type="ARBA" id="ARBA00023015"/>
    </source>
</evidence>
<dbReference type="InterPro" id="IPR013249">
    <property type="entry name" value="RNA_pol_sigma70_r4_t2"/>
</dbReference>
<evidence type="ECO:0000256" key="3">
    <source>
        <dbReference type="ARBA" id="ARBA00023082"/>
    </source>
</evidence>
<evidence type="ECO:0000259" key="6">
    <source>
        <dbReference type="Pfam" id="PF08281"/>
    </source>
</evidence>
<feature type="domain" description="RNA polymerase sigma-70 region 2" evidence="5">
    <location>
        <begin position="21"/>
        <end position="86"/>
    </location>
</feature>
<dbReference type="EMBL" id="QSEF01000016">
    <property type="protein sequence ID" value="RGZ46716.1"/>
    <property type="molecule type" value="Genomic_DNA"/>
</dbReference>
<dbReference type="CDD" id="cd06171">
    <property type="entry name" value="Sigma70_r4"/>
    <property type="match status" value="1"/>
</dbReference>
<accession>A0A3R5ZZD6</accession>
<organism evidence="8 12">
    <name type="scientific">Parabacteroides merdae</name>
    <dbReference type="NCBI Taxonomy" id="46503"/>
    <lineage>
        <taxon>Bacteria</taxon>
        <taxon>Pseudomonadati</taxon>
        <taxon>Bacteroidota</taxon>
        <taxon>Bacteroidia</taxon>
        <taxon>Bacteroidales</taxon>
        <taxon>Tannerellaceae</taxon>
        <taxon>Parabacteroides</taxon>
    </lineage>
</organism>
<dbReference type="AlphaFoldDB" id="A0A3R5ZZD6"/>
<dbReference type="Proteomes" id="UP000261088">
    <property type="component" value="Unassembled WGS sequence"/>
</dbReference>
<reference evidence="10 11" key="1">
    <citation type="submission" date="2018-08" db="EMBL/GenBank/DDBJ databases">
        <title>A genome reference for cultivated species of the human gut microbiota.</title>
        <authorList>
            <person name="Zou Y."/>
            <person name="Xue W."/>
            <person name="Luo G."/>
        </authorList>
    </citation>
    <scope>NUCLEOTIDE SEQUENCE [LARGE SCALE GENOMIC DNA]</scope>
    <source>
        <strain evidence="9 11">AM16-50</strain>
        <strain evidence="8 12">AM50-15</strain>
        <strain evidence="7 10">OM05-11AA</strain>
    </source>
</reference>
<dbReference type="Proteomes" id="UP000285173">
    <property type="component" value="Unassembled WGS sequence"/>
</dbReference>
<evidence type="ECO:0000313" key="7">
    <source>
        <dbReference type="EMBL" id="RGN51731.1"/>
    </source>
</evidence>
<dbReference type="GO" id="GO:0003677">
    <property type="term" value="F:DNA binding"/>
    <property type="evidence" value="ECO:0007669"/>
    <property type="project" value="InterPro"/>
</dbReference>
<sequence length="186" mass="21302">MDEQLLIDGCKRGEALARKELYELYAPAMMSVCVRYVRDRETARDLLQDGFIKVFTKIQTYSATGPFGAWVRRVFVTTALEYLRKYDALRSSAPIDEYGEQVEDVDTSVLDRLSADDLLECISRLPAGYRTVFNLYAIEGYTHKEIAAMLHIQEITSRSQFARARKALQEMVQSLIAQDNVSRNRT</sequence>